<dbReference type="Proteomes" id="UP000617951">
    <property type="component" value="Unassembled WGS sequence"/>
</dbReference>
<keyword evidence="2" id="KW-1185">Reference proteome</keyword>
<dbReference type="EMBL" id="JACRSS010000003">
    <property type="protein sequence ID" value="MBC8538700.1"/>
    <property type="molecule type" value="Genomic_DNA"/>
</dbReference>
<dbReference type="RefSeq" id="WP_249280411.1">
    <property type="nucleotide sequence ID" value="NZ_JACRSS010000003.1"/>
</dbReference>
<organism evidence="1 2">
    <name type="scientific">Guopingia tenuis</name>
    <dbReference type="NCBI Taxonomy" id="2763656"/>
    <lineage>
        <taxon>Bacteria</taxon>
        <taxon>Bacillati</taxon>
        <taxon>Bacillota</taxon>
        <taxon>Clostridia</taxon>
        <taxon>Christensenellales</taxon>
        <taxon>Christensenellaceae</taxon>
        <taxon>Guopingia</taxon>
    </lineage>
</organism>
<reference evidence="1" key="1">
    <citation type="submission" date="2020-08" db="EMBL/GenBank/DDBJ databases">
        <title>Genome public.</title>
        <authorList>
            <person name="Liu C."/>
            <person name="Sun Q."/>
        </authorList>
    </citation>
    <scope>NUCLEOTIDE SEQUENCE</scope>
    <source>
        <strain evidence="1">NSJ-63</strain>
    </source>
</reference>
<comment type="caution">
    <text evidence="1">The sequence shown here is derived from an EMBL/GenBank/DDBJ whole genome shotgun (WGS) entry which is preliminary data.</text>
</comment>
<gene>
    <name evidence="1" type="ORF">H8693_07100</name>
</gene>
<protein>
    <submittedName>
        <fullName evidence="1">Uncharacterized protein</fullName>
    </submittedName>
</protein>
<dbReference type="AlphaFoldDB" id="A0A926HX49"/>
<evidence type="ECO:0000313" key="2">
    <source>
        <dbReference type="Proteomes" id="UP000617951"/>
    </source>
</evidence>
<proteinExistence type="predicted"/>
<name>A0A926HX49_9FIRM</name>
<accession>A0A926HX49</accession>
<sequence>MNQQLTILNILCDIHGLLEINGSPAGETAGGSLQLFVPEGRFFLSFTPLHSAPHRIYLPFSRILSLDEDPPSITGNDGAVILQLLPENVIQARLFPPYVPLDPPIVPHIVRSHAFNTGGRGYRAAVYFDRIFNFSLEDSSGRALFAYGFPEKISSPQIAARRIGEDAYVLVQVQGKEKHLLCVRVDPPGFVFDIACTSYMISDGVLHVYADVGEPYGHMLDQQYSQKPEGLTKTAESLVPQGDPQAESHENTLLSFALAIEYGAGELALSHLAPSFRGEVAFSDLQEFFGEFSGIDRENCTADTVAFHYAVAENVFVTRIFHIEWSGGKISNIS</sequence>
<evidence type="ECO:0000313" key="1">
    <source>
        <dbReference type="EMBL" id="MBC8538700.1"/>
    </source>
</evidence>